<comment type="caution">
    <text evidence="4">The sequence shown here is derived from an EMBL/GenBank/DDBJ whole genome shotgun (WGS) entry which is preliminary data.</text>
</comment>
<organism evidence="4 5">
    <name type="scientific">Thomasclavelia cocleata</name>
    <dbReference type="NCBI Taxonomy" id="69824"/>
    <lineage>
        <taxon>Bacteria</taxon>
        <taxon>Bacillati</taxon>
        <taxon>Bacillota</taxon>
        <taxon>Erysipelotrichia</taxon>
        <taxon>Erysipelotrichales</taxon>
        <taxon>Coprobacillaceae</taxon>
        <taxon>Thomasclavelia</taxon>
    </lineage>
</organism>
<dbReference type="EC" id="2.4.-.-" evidence="4"/>
<dbReference type="PANTHER" id="PTHR22916:SF51">
    <property type="entry name" value="GLYCOSYLTRANSFERASE EPSH-RELATED"/>
    <property type="match status" value="1"/>
</dbReference>
<accession>A0A829ZD70</accession>
<proteinExistence type="predicted"/>
<dbReference type="InterPro" id="IPR001173">
    <property type="entry name" value="Glyco_trans_2-like"/>
</dbReference>
<evidence type="ECO:0000259" key="3">
    <source>
        <dbReference type="Pfam" id="PF00535"/>
    </source>
</evidence>
<sequence>MCDFIKDCISVIVPVYNVEKYLNCCIESIINQTYQNIEIILVDDGSTDKSGYICDNYAKKDNRIKVIHKTNGGLSSARNYGIDKANGKYITFIDSDDYISKHYCQILLETLMKYDADISIGNYKRVNENIQDDLDISDYNIDTLTGKEACFKLYTKQMVQFTTAWGKLYKSSFFEKYRYPIGKIHEDEYVTYKMLFESKKVVALDEQIYFYRVNMDGIMLSKFSLKRFDIMQAFEERMVYFKEHNQYELMRLTEKEKDKILAQYNIIARSEHIDRKIPKQYKMNLFKAIKILKGIFTPNTFEWYMFQYYPNSIRIYSIFKRILGGKKNI</sequence>
<keyword evidence="2 4" id="KW-0808">Transferase</keyword>
<dbReference type="EMBL" id="BLMI01000255">
    <property type="protein sequence ID" value="GFI42006.1"/>
    <property type="molecule type" value="Genomic_DNA"/>
</dbReference>
<dbReference type="RefSeq" id="WP_172473154.1">
    <property type="nucleotide sequence ID" value="NZ_BLMI01000255.1"/>
</dbReference>
<protein>
    <submittedName>
        <fullName evidence="4">Putative glycosyltransferase EpsH</fullName>
        <ecNumber evidence="4">2.4.-.-</ecNumber>
    </submittedName>
</protein>
<dbReference type="Gene3D" id="3.90.550.10">
    <property type="entry name" value="Spore Coat Polysaccharide Biosynthesis Protein SpsA, Chain A"/>
    <property type="match status" value="1"/>
</dbReference>
<dbReference type="SUPFAM" id="SSF53448">
    <property type="entry name" value="Nucleotide-diphospho-sugar transferases"/>
    <property type="match status" value="1"/>
</dbReference>
<dbReference type="CDD" id="cd00761">
    <property type="entry name" value="Glyco_tranf_GTA_type"/>
    <property type="match status" value="1"/>
</dbReference>
<dbReference type="InterPro" id="IPR029044">
    <property type="entry name" value="Nucleotide-diphossugar_trans"/>
</dbReference>
<gene>
    <name evidence="4" type="primary">epsH_1</name>
    <name evidence="4" type="ORF">IMSAGC017_02052</name>
</gene>
<feature type="domain" description="Glycosyltransferase 2-like" evidence="3">
    <location>
        <begin position="10"/>
        <end position="139"/>
    </location>
</feature>
<keyword evidence="1 4" id="KW-0328">Glycosyltransferase</keyword>
<reference evidence="4 5" key="1">
    <citation type="journal article" date="2020" name="Microbiome">
        <title>Single-cell genomics of uncultured bacteria reveals dietary fiber responders in the mouse gut microbiota.</title>
        <authorList>
            <person name="Chijiiwa R."/>
            <person name="Hosokawa M."/>
            <person name="Kogawa M."/>
            <person name="Nishikawa Y."/>
            <person name="Ide K."/>
            <person name="Sakanashi C."/>
            <person name="Takahashi K."/>
            <person name="Takeyama H."/>
        </authorList>
    </citation>
    <scope>NUCLEOTIDE SEQUENCE [LARGE SCALE GENOMIC DNA]</scope>
    <source>
        <strain evidence="4">IMSAGC_017</strain>
    </source>
</reference>
<dbReference type="AlphaFoldDB" id="A0A829ZD70"/>
<dbReference type="PANTHER" id="PTHR22916">
    <property type="entry name" value="GLYCOSYLTRANSFERASE"/>
    <property type="match status" value="1"/>
</dbReference>
<evidence type="ECO:0000256" key="1">
    <source>
        <dbReference type="ARBA" id="ARBA00022676"/>
    </source>
</evidence>
<evidence type="ECO:0000313" key="5">
    <source>
        <dbReference type="Proteomes" id="UP000490821"/>
    </source>
</evidence>
<evidence type="ECO:0000313" key="4">
    <source>
        <dbReference type="EMBL" id="GFI42006.1"/>
    </source>
</evidence>
<dbReference type="Proteomes" id="UP000490821">
    <property type="component" value="Unassembled WGS sequence"/>
</dbReference>
<name>A0A829ZD70_9FIRM</name>
<dbReference type="Pfam" id="PF00535">
    <property type="entry name" value="Glycos_transf_2"/>
    <property type="match status" value="1"/>
</dbReference>
<dbReference type="GO" id="GO:0016757">
    <property type="term" value="F:glycosyltransferase activity"/>
    <property type="evidence" value="ECO:0007669"/>
    <property type="project" value="UniProtKB-KW"/>
</dbReference>
<evidence type="ECO:0000256" key="2">
    <source>
        <dbReference type="ARBA" id="ARBA00022679"/>
    </source>
</evidence>